<dbReference type="PANTHER" id="PTHR47995:SF18">
    <property type="entry name" value="TRANSCRIPTION FACTOR MYB65"/>
    <property type="match status" value="1"/>
</dbReference>
<dbReference type="Pfam" id="PF00249">
    <property type="entry name" value="Myb_DNA-binding"/>
    <property type="match status" value="2"/>
</dbReference>
<dbReference type="PROSITE" id="PS51294">
    <property type="entry name" value="HTH_MYB"/>
    <property type="match status" value="2"/>
</dbReference>
<dbReference type="FunFam" id="1.10.10.60:FF:000355">
    <property type="entry name" value="Transcription factor MYB124"/>
    <property type="match status" value="1"/>
</dbReference>
<keyword evidence="2" id="KW-0677">Repeat</keyword>
<dbReference type="CDD" id="cd00167">
    <property type="entry name" value="SANT"/>
    <property type="match status" value="2"/>
</dbReference>
<evidence type="ECO:0000256" key="4">
    <source>
        <dbReference type="ARBA" id="ARBA00023125"/>
    </source>
</evidence>
<dbReference type="STRING" id="675824.A0A1E3QGN9"/>
<feature type="domain" description="HTH myb-type" evidence="9">
    <location>
        <begin position="56"/>
        <end position="106"/>
    </location>
</feature>
<dbReference type="SUPFAM" id="SSF46689">
    <property type="entry name" value="Homeodomain-like"/>
    <property type="match status" value="1"/>
</dbReference>
<dbReference type="GO" id="GO:0006355">
    <property type="term" value="P:regulation of DNA-templated transcription"/>
    <property type="evidence" value="ECO:0007669"/>
    <property type="project" value="UniProtKB-ARBA"/>
</dbReference>
<dbReference type="PROSITE" id="PS50090">
    <property type="entry name" value="MYB_LIKE"/>
    <property type="match status" value="2"/>
</dbReference>
<feature type="compositionally biased region" description="Pro residues" evidence="7">
    <location>
        <begin position="160"/>
        <end position="171"/>
    </location>
</feature>
<dbReference type="GO" id="GO:1902584">
    <property type="term" value="P:positive regulation of response to water deprivation"/>
    <property type="evidence" value="ECO:0007669"/>
    <property type="project" value="UniProtKB-ARBA"/>
</dbReference>
<evidence type="ECO:0000256" key="6">
    <source>
        <dbReference type="ARBA" id="ARBA00023242"/>
    </source>
</evidence>
<feature type="compositionally biased region" description="Low complexity" evidence="7">
    <location>
        <begin position="109"/>
        <end position="119"/>
    </location>
</feature>
<dbReference type="GO" id="GO:1901002">
    <property type="term" value="P:positive regulation of response to salt stress"/>
    <property type="evidence" value="ECO:0007669"/>
    <property type="project" value="UniProtKB-ARBA"/>
</dbReference>
<dbReference type="GO" id="GO:2000037">
    <property type="term" value="P:regulation of stomatal complex patterning"/>
    <property type="evidence" value="ECO:0007669"/>
    <property type="project" value="UniProtKB-ARBA"/>
</dbReference>
<keyword evidence="5" id="KW-0804">Transcription</keyword>
<feature type="region of interest" description="Disordered" evidence="7">
    <location>
        <begin position="93"/>
        <end position="193"/>
    </location>
</feature>
<dbReference type="GO" id="GO:0033993">
    <property type="term" value="P:response to lipid"/>
    <property type="evidence" value="ECO:0007669"/>
    <property type="project" value="UniProtKB-ARBA"/>
</dbReference>
<feature type="compositionally biased region" description="Low complexity" evidence="7">
    <location>
        <begin position="144"/>
        <end position="159"/>
    </location>
</feature>
<dbReference type="InterPro" id="IPR009057">
    <property type="entry name" value="Homeodomain-like_sf"/>
</dbReference>
<organism evidence="10 11">
    <name type="scientific">Lipomyces starkeyi NRRL Y-11557</name>
    <dbReference type="NCBI Taxonomy" id="675824"/>
    <lineage>
        <taxon>Eukaryota</taxon>
        <taxon>Fungi</taxon>
        <taxon>Dikarya</taxon>
        <taxon>Ascomycota</taxon>
        <taxon>Saccharomycotina</taxon>
        <taxon>Lipomycetes</taxon>
        <taxon>Lipomycetales</taxon>
        <taxon>Lipomycetaceae</taxon>
        <taxon>Lipomyces</taxon>
    </lineage>
</organism>
<proteinExistence type="predicted"/>
<evidence type="ECO:0000256" key="2">
    <source>
        <dbReference type="ARBA" id="ARBA00022737"/>
    </source>
</evidence>
<keyword evidence="6" id="KW-0539">Nucleus</keyword>
<sequence length="336" mass="36889">MSHRRGPWSAAEDARLLHLINTHGPTNWVRISQLLGTRTAKQCRERYHQNLKPSLNHSPISAEEGLLIESLVGQLGKKWAEIARHLAGRSDNAVKNWWNGGANRRRRAGSSGPGDDSSVSPPPLPTSRIHHEILSLSRQPRPLSTASYASSSQAPSATYLPPPISPPPLIPDGPDDKLTSASTTSSEDDEYFRSSQYVPQQSTSFGVYSVHQQPPPQQHLYTASYSQPRQYQYVNPSPYASYGNLPPQPVELQYKASLSGLIDSPVPQSHPKQALSLSSPTSPYRLAATSQANPYTYAPASEDPAFAAARAQAQAEAEAEEQRLRDQRMNINSLIM</sequence>
<evidence type="ECO:0000256" key="3">
    <source>
        <dbReference type="ARBA" id="ARBA00023015"/>
    </source>
</evidence>
<feature type="domain" description="HTH myb-type" evidence="9">
    <location>
        <begin position="1"/>
        <end position="55"/>
    </location>
</feature>
<dbReference type="GO" id="GO:0043565">
    <property type="term" value="F:sequence-specific DNA binding"/>
    <property type="evidence" value="ECO:0007669"/>
    <property type="project" value="UniProtKB-ARBA"/>
</dbReference>
<keyword evidence="11" id="KW-1185">Reference proteome</keyword>
<dbReference type="SMART" id="SM00717">
    <property type="entry name" value="SANT"/>
    <property type="match status" value="2"/>
</dbReference>
<dbReference type="GO" id="GO:0032875">
    <property type="term" value="P:regulation of DNA endoreduplication"/>
    <property type="evidence" value="ECO:0007669"/>
    <property type="project" value="UniProtKB-ARBA"/>
</dbReference>
<evidence type="ECO:0000313" key="11">
    <source>
        <dbReference type="Proteomes" id="UP000094385"/>
    </source>
</evidence>
<accession>A0A1E3QGN9</accession>
<gene>
    <name evidence="10" type="ORF">LIPSTDRAFT_67793</name>
</gene>
<feature type="domain" description="Myb-like" evidence="8">
    <location>
        <begin position="1"/>
        <end position="51"/>
    </location>
</feature>
<dbReference type="EMBL" id="KV454289">
    <property type="protein sequence ID" value="ODQ76800.1"/>
    <property type="molecule type" value="Genomic_DNA"/>
</dbReference>
<dbReference type="InterPro" id="IPR017930">
    <property type="entry name" value="Myb_dom"/>
</dbReference>
<protein>
    <submittedName>
        <fullName evidence="10">Uncharacterized protein</fullName>
    </submittedName>
</protein>
<evidence type="ECO:0000256" key="5">
    <source>
        <dbReference type="ARBA" id="ARBA00023163"/>
    </source>
</evidence>
<dbReference type="PANTHER" id="PTHR47995">
    <property type="entry name" value="TRANSCRIPTION FACTOR MYB33-RELATED"/>
    <property type="match status" value="1"/>
</dbReference>
<reference evidence="10 11" key="1">
    <citation type="journal article" date="2016" name="Proc. Natl. Acad. Sci. U.S.A.">
        <title>Comparative genomics of biotechnologically important yeasts.</title>
        <authorList>
            <person name="Riley R."/>
            <person name="Haridas S."/>
            <person name="Wolfe K.H."/>
            <person name="Lopes M.R."/>
            <person name="Hittinger C.T."/>
            <person name="Goeker M."/>
            <person name="Salamov A.A."/>
            <person name="Wisecaver J.H."/>
            <person name="Long T.M."/>
            <person name="Calvey C.H."/>
            <person name="Aerts A.L."/>
            <person name="Barry K.W."/>
            <person name="Choi C."/>
            <person name="Clum A."/>
            <person name="Coughlan A.Y."/>
            <person name="Deshpande S."/>
            <person name="Douglass A.P."/>
            <person name="Hanson S.J."/>
            <person name="Klenk H.-P."/>
            <person name="LaButti K.M."/>
            <person name="Lapidus A."/>
            <person name="Lindquist E.A."/>
            <person name="Lipzen A.M."/>
            <person name="Meier-Kolthoff J.P."/>
            <person name="Ohm R.A."/>
            <person name="Otillar R.P."/>
            <person name="Pangilinan J.L."/>
            <person name="Peng Y."/>
            <person name="Rokas A."/>
            <person name="Rosa C.A."/>
            <person name="Scheuner C."/>
            <person name="Sibirny A.A."/>
            <person name="Slot J.C."/>
            <person name="Stielow J.B."/>
            <person name="Sun H."/>
            <person name="Kurtzman C.P."/>
            <person name="Blackwell M."/>
            <person name="Grigoriev I.V."/>
            <person name="Jeffries T.W."/>
        </authorList>
    </citation>
    <scope>NUCLEOTIDE SEQUENCE [LARGE SCALE GENOMIC DNA]</scope>
    <source>
        <strain evidence="10 11">NRRL Y-11557</strain>
    </source>
</reference>
<evidence type="ECO:0000313" key="10">
    <source>
        <dbReference type="EMBL" id="ODQ76800.1"/>
    </source>
</evidence>
<comment type="subcellular location">
    <subcellularLocation>
        <location evidence="1">Nucleus</location>
    </subcellularLocation>
</comment>
<dbReference type="OrthoDB" id="2143914at2759"/>
<keyword evidence="4" id="KW-0238">DNA-binding</keyword>
<dbReference type="GO" id="GO:0005634">
    <property type="term" value="C:nucleus"/>
    <property type="evidence" value="ECO:0007669"/>
    <property type="project" value="UniProtKB-SubCell"/>
</dbReference>
<feature type="domain" description="Myb-like" evidence="8">
    <location>
        <begin position="52"/>
        <end position="99"/>
    </location>
</feature>
<dbReference type="GO" id="GO:1902806">
    <property type="term" value="P:regulation of cell cycle G1/S phase transition"/>
    <property type="evidence" value="ECO:0007669"/>
    <property type="project" value="UniProtKB-ARBA"/>
</dbReference>
<evidence type="ECO:0000256" key="1">
    <source>
        <dbReference type="ARBA" id="ARBA00004123"/>
    </source>
</evidence>
<dbReference type="InterPro" id="IPR001005">
    <property type="entry name" value="SANT/Myb"/>
</dbReference>
<name>A0A1E3QGN9_LIPST</name>
<evidence type="ECO:0000259" key="9">
    <source>
        <dbReference type="PROSITE" id="PS51294"/>
    </source>
</evidence>
<dbReference type="Gene3D" id="1.10.10.60">
    <property type="entry name" value="Homeodomain-like"/>
    <property type="match status" value="2"/>
</dbReference>
<evidence type="ECO:0000256" key="7">
    <source>
        <dbReference type="SAM" id="MobiDB-lite"/>
    </source>
</evidence>
<dbReference type="AlphaFoldDB" id="A0A1E3QGN9"/>
<dbReference type="Proteomes" id="UP000094385">
    <property type="component" value="Unassembled WGS sequence"/>
</dbReference>
<keyword evidence="3" id="KW-0805">Transcription regulation</keyword>
<dbReference type="GO" id="GO:0050891">
    <property type="term" value="P:multicellular organismal-level water homeostasis"/>
    <property type="evidence" value="ECO:0007669"/>
    <property type="project" value="UniProtKB-ARBA"/>
</dbReference>
<evidence type="ECO:0000259" key="8">
    <source>
        <dbReference type="PROSITE" id="PS50090"/>
    </source>
</evidence>